<accession>A0A6J2XF79</accession>
<dbReference type="Proteomes" id="UP000504635">
    <property type="component" value="Unplaced"/>
</dbReference>
<evidence type="ECO:0000313" key="4">
    <source>
        <dbReference type="RefSeq" id="XP_030749781.1"/>
    </source>
</evidence>
<gene>
    <name evidence="4" type="primary">LOC115877659</name>
</gene>
<dbReference type="SUPFAM" id="SSF100910">
    <property type="entry name" value="Chemosensory protein Csp2"/>
    <property type="match status" value="1"/>
</dbReference>
<evidence type="ECO:0000256" key="2">
    <source>
        <dbReference type="SAM" id="SignalP"/>
    </source>
</evidence>
<organism evidence="3 4">
    <name type="scientific">Sitophilus oryzae</name>
    <name type="common">Rice weevil</name>
    <name type="synonym">Curculio oryzae</name>
    <dbReference type="NCBI Taxonomy" id="7048"/>
    <lineage>
        <taxon>Eukaryota</taxon>
        <taxon>Metazoa</taxon>
        <taxon>Ecdysozoa</taxon>
        <taxon>Arthropoda</taxon>
        <taxon>Hexapoda</taxon>
        <taxon>Insecta</taxon>
        <taxon>Pterygota</taxon>
        <taxon>Neoptera</taxon>
        <taxon>Endopterygota</taxon>
        <taxon>Coleoptera</taxon>
        <taxon>Polyphaga</taxon>
        <taxon>Cucujiformia</taxon>
        <taxon>Curculionidae</taxon>
        <taxon>Dryophthorinae</taxon>
        <taxon>Sitophilus</taxon>
    </lineage>
</organism>
<feature type="compositionally biased region" description="Polar residues" evidence="1">
    <location>
        <begin position="127"/>
        <end position="140"/>
    </location>
</feature>
<evidence type="ECO:0000256" key="1">
    <source>
        <dbReference type="SAM" id="MobiDB-lite"/>
    </source>
</evidence>
<dbReference type="KEGG" id="soy:115877659"/>
<dbReference type="OrthoDB" id="6344725at2759"/>
<feature type="region of interest" description="Disordered" evidence="1">
    <location>
        <begin position="118"/>
        <end position="140"/>
    </location>
</feature>
<evidence type="ECO:0000313" key="3">
    <source>
        <dbReference type="Proteomes" id="UP000504635"/>
    </source>
</evidence>
<reference evidence="4" key="1">
    <citation type="submission" date="2025-08" db="UniProtKB">
        <authorList>
            <consortium name="RefSeq"/>
        </authorList>
    </citation>
    <scope>IDENTIFICATION</scope>
    <source>
        <tissue evidence="4">Gonads</tissue>
    </source>
</reference>
<keyword evidence="3" id="KW-1185">Reference proteome</keyword>
<keyword evidence="2" id="KW-0732">Signal</keyword>
<feature type="signal peptide" evidence="2">
    <location>
        <begin position="1"/>
        <end position="21"/>
    </location>
</feature>
<dbReference type="InterPro" id="IPR005055">
    <property type="entry name" value="A10/PebIII"/>
</dbReference>
<dbReference type="PANTHER" id="PTHR11257">
    <property type="entry name" value="CHEMOSENSORY PROTEIN-RELATED"/>
    <property type="match status" value="1"/>
</dbReference>
<dbReference type="InParanoid" id="A0A6J2XF79"/>
<name>A0A6J2XF79_SITOR</name>
<dbReference type="GeneID" id="115877659"/>
<protein>
    <submittedName>
        <fullName evidence="4">Ejaculatory bulb-specific protein 3-like</fullName>
    </submittedName>
</protein>
<proteinExistence type="predicted"/>
<dbReference type="Pfam" id="PF03392">
    <property type="entry name" value="OS-D"/>
    <property type="match status" value="1"/>
</dbReference>
<feature type="chain" id="PRO_5026693677" evidence="2">
    <location>
        <begin position="22"/>
        <end position="140"/>
    </location>
</feature>
<sequence length="140" mass="15861">MLGFAVLLVSISLYGVNYSVAIETATYTTKYDNVDILEVLNNERLLKNYVNCLLDQGPCTSDGMELKQNMPDAITSGCSKCSEKQKEKSEIMIAYLIDNKPDYWTPLQEKYDPTGDYRKHYLESKNSDTSTNGDNMNNMD</sequence>
<dbReference type="InterPro" id="IPR036682">
    <property type="entry name" value="OS_D_A10/PebIII_sf"/>
</dbReference>
<dbReference type="PANTHER" id="PTHR11257:SF12">
    <property type="entry name" value="EJACULATORY BULB-SPECIFIC PROTEIN 3-RELATED"/>
    <property type="match status" value="1"/>
</dbReference>
<dbReference type="AlphaFoldDB" id="A0A6J2XF79"/>
<dbReference type="CTD" id="115877659"/>
<dbReference type="RefSeq" id="XP_030749781.1">
    <property type="nucleotide sequence ID" value="XM_030893921.1"/>
</dbReference>
<dbReference type="Gene3D" id="1.10.2080.10">
    <property type="entry name" value="Insect odorant-binding protein A10/Ejaculatory bulb-specific protein 3"/>
    <property type="match status" value="1"/>
</dbReference>